<evidence type="ECO:0000259" key="6">
    <source>
        <dbReference type="SMART" id="SM00849"/>
    </source>
</evidence>
<protein>
    <submittedName>
        <fullName evidence="7">Metallo-beta-lactamase superfamily protein</fullName>
    </submittedName>
</protein>
<comment type="cofactor">
    <cofactor evidence="1">
        <name>Zn(2+)</name>
        <dbReference type="ChEBI" id="CHEBI:29105"/>
    </cofactor>
</comment>
<evidence type="ECO:0000256" key="3">
    <source>
        <dbReference type="ARBA" id="ARBA00022723"/>
    </source>
</evidence>
<keyword evidence="3" id="KW-0479">Metal-binding</keyword>
<evidence type="ECO:0000313" key="8">
    <source>
        <dbReference type="Proteomes" id="UP000199545"/>
    </source>
</evidence>
<dbReference type="PANTHER" id="PTHR42978:SF2">
    <property type="entry name" value="102 KBASES UNSTABLE REGION: FROM 1 TO 119443"/>
    <property type="match status" value="1"/>
</dbReference>
<organism evidence="7 8">
    <name type="scientific">Thermoflavimicrobium dichotomicum</name>
    <dbReference type="NCBI Taxonomy" id="46223"/>
    <lineage>
        <taxon>Bacteria</taxon>
        <taxon>Bacillati</taxon>
        <taxon>Bacillota</taxon>
        <taxon>Bacilli</taxon>
        <taxon>Bacillales</taxon>
        <taxon>Thermoactinomycetaceae</taxon>
        <taxon>Thermoflavimicrobium</taxon>
    </lineage>
</organism>
<name>A0A1I3JQT2_9BACL</name>
<dbReference type="STRING" id="46223.SAMN05421852_101176"/>
<dbReference type="PANTHER" id="PTHR42978">
    <property type="entry name" value="QUORUM-QUENCHING LACTONASE YTNP-RELATED-RELATED"/>
    <property type="match status" value="1"/>
</dbReference>
<dbReference type="CDD" id="cd07730">
    <property type="entry name" value="metallo-hydrolase-like_MBL-fold"/>
    <property type="match status" value="1"/>
</dbReference>
<evidence type="ECO:0000256" key="1">
    <source>
        <dbReference type="ARBA" id="ARBA00001947"/>
    </source>
</evidence>
<dbReference type="SMART" id="SM00849">
    <property type="entry name" value="Lactamase_B"/>
    <property type="match status" value="1"/>
</dbReference>
<evidence type="ECO:0000256" key="4">
    <source>
        <dbReference type="ARBA" id="ARBA00022801"/>
    </source>
</evidence>
<dbReference type="Pfam" id="PF00753">
    <property type="entry name" value="Lactamase_B"/>
    <property type="match status" value="1"/>
</dbReference>
<evidence type="ECO:0000256" key="5">
    <source>
        <dbReference type="ARBA" id="ARBA00022833"/>
    </source>
</evidence>
<gene>
    <name evidence="7" type="ORF">SAMN05421852_101176</name>
</gene>
<dbReference type="Proteomes" id="UP000199545">
    <property type="component" value="Unassembled WGS sequence"/>
</dbReference>
<feature type="domain" description="Metallo-beta-lactamase" evidence="6">
    <location>
        <begin position="34"/>
        <end position="268"/>
    </location>
</feature>
<dbReference type="GO" id="GO:0016787">
    <property type="term" value="F:hydrolase activity"/>
    <property type="evidence" value="ECO:0007669"/>
    <property type="project" value="UniProtKB-KW"/>
</dbReference>
<dbReference type="SUPFAM" id="SSF56281">
    <property type="entry name" value="Metallo-hydrolase/oxidoreductase"/>
    <property type="match status" value="1"/>
</dbReference>
<evidence type="ECO:0000256" key="2">
    <source>
        <dbReference type="ARBA" id="ARBA00007749"/>
    </source>
</evidence>
<dbReference type="InterPro" id="IPR051013">
    <property type="entry name" value="MBL_superfamily_lactonases"/>
</dbReference>
<reference evidence="7 8" key="1">
    <citation type="submission" date="2016-10" db="EMBL/GenBank/DDBJ databases">
        <authorList>
            <person name="de Groot N.N."/>
        </authorList>
    </citation>
    <scope>NUCLEOTIDE SEQUENCE [LARGE SCALE GENOMIC DNA]</scope>
    <source>
        <strain evidence="7 8">DSM 44778</strain>
    </source>
</reference>
<accession>A0A1I3JQT2</accession>
<dbReference type="InterPro" id="IPR036866">
    <property type="entry name" value="RibonucZ/Hydroxyglut_hydro"/>
</dbReference>
<dbReference type="GO" id="GO:0046872">
    <property type="term" value="F:metal ion binding"/>
    <property type="evidence" value="ECO:0007669"/>
    <property type="project" value="UniProtKB-KW"/>
</dbReference>
<proteinExistence type="inferred from homology"/>
<dbReference type="InterPro" id="IPR001279">
    <property type="entry name" value="Metallo-B-lactamas"/>
</dbReference>
<dbReference type="AlphaFoldDB" id="A0A1I3JQT2"/>
<comment type="similarity">
    <text evidence="2">Belongs to the metallo-beta-lactamase superfamily.</text>
</comment>
<keyword evidence="5" id="KW-0862">Zinc</keyword>
<keyword evidence="8" id="KW-1185">Reference proteome</keyword>
<dbReference type="RefSeq" id="WP_217644977.1">
    <property type="nucleotide sequence ID" value="NZ_FORR01000001.1"/>
</dbReference>
<dbReference type="EMBL" id="FORR01000001">
    <property type="protein sequence ID" value="SFI62612.1"/>
    <property type="molecule type" value="Genomic_DNA"/>
</dbReference>
<evidence type="ECO:0000313" key="7">
    <source>
        <dbReference type="EMBL" id="SFI62612.1"/>
    </source>
</evidence>
<dbReference type="Gene3D" id="3.60.15.10">
    <property type="entry name" value="Ribonuclease Z/Hydroxyacylglutathione hydrolase-like"/>
    <property type="match status" value="1"/>
</dbReference>
<keyword evidence="4" id="KW-0378">Hydrolase</keyword>
<sequence>MISLKWTLFYGGACVHPEKIVLSKGKWKKRLFPALFSLLIHPEHGPILFDTGYTQRFHTETHRFPYRLYRMVTPVHFKETDAAHYQIQQLGYKSEEIRYIILSHFHADHIGGCMDFPHATFICSKKAYQAVQGKTGFSAVKRGFIPYLLPNDFKERVQFVEESKRVSIEERFSPFLEGYDLFGDGSVIAVDLPGHAFGQIGIFFQNEQAKPVFLAADSCWLKEQYEEKALPHPLANLITDDPQAYQESLTKVHLLSIRHPEVQIVPSHCLETWLHLRGNGST</sequence>